<dbReference type="EMBL" id="KZ669634">
    <property type="protein sequence ID" value="PPR84915.1"/>
    <property type="molecule type" value="Genomic_DNA"/>
</dbReference>
<organism evidence="2 3">
    <name type="scientific">Gossypium barbadense</name>
    <name type="common">Sea Island cotton</name>
    <name type="synonym">Hibiscus barbadensis</name>
    <dbReference type="NCBI Taxonomy" id="3634"/>
    <lineage>
        <taxon>Eukaryota</taxon>
        <taxon>Viridiplantae</taxon>
        <taxon>Streptophyta</taxon>
        <taxon>Embryophyta</taxon>
        <taxon>Tracheophyta</taxon>
        <taxon>Spermatophyta</taxon>
        <taxon>Magnoliopsida</taxon>
        <taxon>eudicotyledons</taxon>
        <taxon>Gunneridae</taxon>
        <taxon>Pentapetalae</taxon>
        <taxon>rosids</taxon>
        <taxon>malvids</taxon>
        <taxon>Malvales</taxon>
        <taxon>Malvaceae</taxon>
        <taxon>Malvoideae</taxon>
        <taxon>Gossypium</taxon>
    </lineage>
</organism>
<keyword evidence="1" id="KW-0812">Transmembrane</keyword>
<gene>
    <name evidence="2" type="ORF">GOBAR_AA35795</name>
</gene>
<evidence type="ECO:0000313" key="3">
    <source>
        <dbReference type="Proteomes" id="UP000239757"/>
    </source>
</evidence>
<protein>
    <submittedName>
        <fullName evidence="2">Uncharacterized protein</fullName>
    </submittedName>
</protein>
<evidence type="ECO:0000313" key="2">
    <source>
        <dbReference type="EMBL" id="PPR84915.1"/>
    </source>
</evidence>
<evidence type="ECO:0000256" key="1">
    <source>
        <dbReference type="SAM" id="Phobius"/>
    </source>
</evidence>
<reference evidence="2 3" key="1">
    <citation type="submission" date="2015-01" db="EMBL/GenBank/DDBJ databases">
        <title>Genome of allotetraploid Gossypium barbadense reveals genomic plasticity and fiber elongation in cotton evolution.</title>
        <authorList>
            <person name="Chen X."/>
            <person name="Liu X."/>
            <person name="Zhao B."/>
            <person name="Zheng H."/>
            <person name="Hu Y."/>
            <person name="Lu G."/>
            <person name="Yang C."/>
            <person name="Chen J."/>
            <person name="Shan C."/>
            <person name="Zhang L."/>
            <person name="Zhou Y."/>
            <person name="Wang L."/>
            <person name="Guo W."/>
            <person name="Bai Y."/>
            <person name="Ruan J."/>
            <person name="Shangguan X."/>
            <person name="Mao Y."/>
            <person name="Jiang J."/>
            <person name="Zhu Y."/>
            <person name="Lei J."/>
            <person name="Kang H."/>
            <person name="Chen S."/>
            <person name="He X."/>
            <person name="Wang R."/>
            <person name="Wang Y."/>
            <person name="Chen J."/>
            <person name="Wang L."/>
            <person name="Yu S."/>
            <person name="Wang B."/>
            <person name="Wei J."/>
            <person name="Song S."/>
            <person name="Lu X."/>
            <person name="Gao Z."/>
            <person name="Gu W."/>
            <person name="Deng X."/>
            <person name="Ma D."/>
            <person name="Wang S."/>
            <person name="Liang W."/>
            <person name="Fang L."/>
            <person name="Cai C."/>
            <person name="Zhu X."/>
            <person name="Zhou B."/>
            <person name="Zhang Y."/>
            <person name="Chen Z."/>
            <person name="Xu S."/>
            <person name="Zhu R."/>
            <person name="Wang S."/>
            <person name="Zhang T."/>
            <person name="Zhao G."/>
        </authorList>
    </citation>
    <scope>NUCLEOTIDE SEQUENCE [LARGE SCALE GENOMIC DNA]</scope>
    <source>
        <strain evidence="3">cv. Xinhai21</strain>
        <tissue evidence="2">Leaf</tissue>
    </source>
</reference>
<accession>A0A2P5W1H9</accession>
<feature type="transmembrane region" description="Helical" evidence="1">
    <location>
        <begin position="61"/>
        <end position="87"/>
    </location>
</feature>
<dbReference type="Proteomes" id="UP000239757">
    <property type="component" value="Unassembled WGS sequence"/>
</dbReference>
<sequence>MARGIVIPNRLKVEVVTVVEMLHRERQLLTKHHKYEFNIPKGSHHVSKVFGPDSTGRRPQFFLSLFLLEAGFTIPFLDFIQDVLYYFNVVPN</sequence>
<name>A0A2P5W1H9_GOSBA</name>
<dbReference type="AlphaFoldDB" id="A0A2P5W1H9"/>
<keyword evidence="1" id="KW-1133">Transmembrane helix</keyword>
<keyword evidence="1" id="KW-0472">Membrane</keyword>
<proteinExistence type="predicted"/>